<evidence type="ECO:0000313" key="3">
    <source>
        <dbReference type="Proteomes" id="UP001412067"/>
    </source>
</evidence>
<organism evidence="2 3">
    <name type="scientific">Platanthera guangdongensis</name>
    <dbReference type="NCBI Taxonomy" id="2320717"/>
    <lineage>
        <taxon>Eukaryota</taxon>
        <taxon>Viridiplantae</taxon>
        <taxon>Streptophyta</taxon>
        <taxon>Embryophyta</taxon>
        <taxon>Tracheophyta</taxon>
        <taxon>Spermatophyta</taxon>
        <taxon>Magnoliopsida</taxon>
        <taxon>Liliopsida</taxon>
        <taxon>Asparagales</taxon>
        <taxon>Orchidaceae</taxon>
        <taxon>Orchidoideae</taxon>
        <taxon>Orchideae</taxon>
        <taxon>Orchidinae</taxon>
        <taxon>Platanthera</taxon>
    </lineage>
</organism>
<feature type="region of interest" description="Disordered" evidence="1">
    <location>
        <begin position="19"/>
        <end position="44"/>
    </location>
</feature>
<protein>
    <submittedName>
        <fullName evidence="2">Uncharacterized protein</fullName>
    </submittedName>
</protein>
<proteinExistence type="predicted"/>
<keyword evidence="3" id="KW-1185">Reference proteome</keyword>
<gene>
    <name evidence="2" type="ORF">KSP40_PGU019419</name>
</gene>
<dbReference type="Proteomes" id="UP001412067">
    <property type="component" value="Unassembled WGS sequence"/>
</dbReference>
<name>A0ABR2LT99_9ASPA</name>
<evidence type="ECO:0000256" key="1">
    <source>
        <dbReference type="SAM" id="MobiDB-lite"/>
    </source>
</evidence>
<comment type="caution">
    <text evidence="2">The sequence shown here is derived from an EMBL/GenBank/DDBJ whole genome shotgun (WGS) entry which is preliminary data.</text>
</comment>
<sequence>MQSNWVCQQRNSVVLKGYGQAKRGKKGKNTIQKHEAKGPLQHPLGRGGECSMGLALAASSRLGATSASQRRGALAKRARVFFELGTRVHRPSPTRKESLFREATQPIRGCTQSPLFVSFYEARKDSSNHGHLLGGC</sequence>
<accession>A0ABR2LT99</accession>
<reference evidence="2 3" key="1">
    <citation type="journal article" date="2022" name="Nat. Plants">
        <title>Genomes of leafy and leafless Platanthera orchids illuminate the evolution of mycoheterotrophy.</title>
        <authorList>
            <person name="Li M.H."/>
            <person name="Liu K.W."/>
            <person name="Li Z."/>
            <person name="Lu H.C."/>
            <person name="Ye Q.L."/>
            <person name="Zhang D."/>
            <person name="Wang J.Y."/>
            <person name="Li Y.F."/>
            <person name="Zhong Z.M."/>
            <person name="Liu X."/>
            <person name="Yu X."/>
            <person name="Liu D.K."/>
            <person name="Tu X.D."/>
            <person name="Liu B."/>
            <person name="Hao Y."/>
            <person name="Liao X.Y."/>
            <person name="Jiang Y.T."/>
            <person name="Sun W.H."/>
            <person name="Chen J."/>
            <person name="Chen Y.Q."/>
            <person name="Ai Y."/>
            <person name="Zhai J.W."/>
            <person name="Wu S.S."/>
            <person name="Zhou Z."/>
            <person name="Hsiao Y.Y."/>
            <person name="Wu W.L."/>
            <person name="Chen Y.Y."/>
            <person name="Lin Y.F."/>
            <person name="Hsu J.L."/>
            <person name="Li C.Y."/>
            <person name="Wang Z.W."/>
            <person name="Zhao X."/>
            <person name="Zhong W.Y."/>
            <person name="Ma X.K."/>
            <person name="Ma L."/>
            <person name="Huang J."/>
            <person name="Chen G.Z."/>
            <person name="Huang M.Z."/>
            <person name="Huang L."/>
            <person name="Peng D.H."/>
            <person name="Luo Y.B."/>
            <person name="Zou S.Q."/>
            <person name="Chen S.P."/>
            <person name="Lan S."/>
            <person name="Tsai W.C."/>
            <person name="Van de Peer Y."/>
            <person name="Liu Z.J."/>
        </authorList>
    </citation>
    <scope>NUCLEOTIDE SEQUENCE [LARGE SCALE GENOMIC DNA]</scope>
    <source>
        <strain evidence="2">Lor288</strain>
    </source>
</reference>
<evidence type="ECO:0000313" key="2">
    <source>
        <dbReference type="EMBL" id="KAK8950119.1"/>
    </source>
</evidence>
<dbReference type="EMBL" id="JBBWWR010000015">
    <property type="protein sequence ID" value="KAK8950119.1"/>
    <property type="molecule type" value="Genomic_DNA"/>
</dbReference>